<dbReference type="EMBL" id="JAAGWE010000010">
    <property type="protein sequence ID" value="NEM05408.1"/>
    <property type="molecule type" value="Genomic_DNA"/>
</dbReference>
<gene>
    <name evidence="3" type="ORF">GCU54_05155</name>
</gene>
<name>A0A6P0GBU9_9ACTN</name>
<dbReference type="Gene3D" id="3.40.1620.10">
    <property type="entry name" value="YefM-like domain"/>
    <property type="match status" value="1"/>
</dbReference>
<dbReference type="InterPro" id="IPR006442">
    <property type="entry name" value="Antitoxin_Phd/YefM"/>
</dbReference>
<dbReference type="NCBIfam" id="TIGR01552">
    <property type="entry name" value="phd_fam"/>
    <property type="match status" value="1"/>
</dbReference>
<proteinExistence type="inferred from homology"/>
<dbReference type="InterPro" id="IPR051405">
    <property type="entry name" value="phD/YefM_antitoxin"/>
</dbReference>
<dbReference type="PANTHER" id="PTHR33713">
    <property type="entry name" value="ANTITOXIN YAFN-RELATED"/>
    <property type="match status" value="1"/>
</dbReference>
<organism evidence="3 4">
    <name type="scientific">Geodermatophilus normandii</name>
    <dbReference type="NCBI Taxonomy" id="1137989"/>
    <lineage>
        <taxon>Bacteria</taxon>
        <taxon>Bacillati</taxon>
        <taxon>Actinomycetota</taxon>
        <taxon>Actinomycetes</taxon>
        <taxon>Geodermatophilales</taxon>
        <taxon>Geodermatophilaceae</taxon>
        <taxon>Geodermatophilus</taxon>
    </lineage>
</organism>
<comment type="caution">
    <text evidence="3">The sequence shown here is derived from an EMBL/GenBank/DDBJ whole genome shotgun (WGS) entry which is preliminary data.</text>
</comment>
<evidence type="ECO:0000313" key="4">
    <source>
        <dbReference type="Proteomes" id="UP000471126"/>
    </source>
</evidence>
<evidence type="ECO:0000256" key="1">
    <source>
        <dbReference type="ARBA" id="ARBA00009981"/>
    </source>
</evidence>
<dbReference type="PANTHER" id="PTHR33713:SF10">
    <property type="entry name" value="ANTITOXIN YAFN"/>
    <property type="match status" value="1"/>
</dbReference>
<comment type="similarity">
    <text evidence="1 2">Belongs to the phD/YefM antitoxin family.</text>
</comment>
<dbReference type="InterPro" id="IPR036165">
    <property type="entry name" value="YefM-like_sf"/>
</dbReference>
<reference evidence="3 4" key="1">
    <citation type="submission" date="2019-12" db="EMBL/GenBank/DDBJ databases">
        <title>WGS of CPCC 203550 I12A-02606.</title>
        <authorList>
            <person name="Jiang Z."/>
        </authorList>
    </citation>
    <scope>NUCLEOTIDE SEQUENCE [LARGE SCALE GENOMIC DNA]</scope>
    <source>
        <strain evidence="3 4">I12A-02606</strain>
    </source>
</reference>
<dbReference type="Proteomes" id="UP000471126">
    <property type="component" value="Unassembled WGS sequence"/>
</dbReference>
<dbReference type="Pfam" id="PF02604">
    <property type="entry name" value="PhdYeFM_antitox"/>
    <property type="match status" value="1"/>
</dbReference>
<sequence length="88" mass="9782">MSTESLRVVRDHLSEVLDRGEHQHERVVITRNGRAAAVLISPDDLDALEERLPVLTDAEALADIREADAAYARGDVTRGVEAVRRLRP</sequence>
<dbReference type="AlphaFoldDB" id="A0A6P0GBU9"/>
<evidence type="ECO:0000256" key="2">
    <source>
        <dbReference type="RuleBase" id="RU362080"/>
    </source>
</evidence>
<protein>
    <recommendedName>
        <fullName evidence="2">Antitoxin</fullName>
    </recommendedName>
</protein>
<dbReference type="SUPFAM" id="SSF143120">
    <property type="entry name" value="YefM-like"/>
    <property type="match status" value="1"/>
</dbReference>
<comment type="function">
    <text evidence="2">Antitoxin component of a type II toxin-antitoxin (TA) system.</text>
</comment>
<dbReference type="Gene3D" id="1.10.1220.170">
    <property type="match status" value="1"/>
</dbReference>
<accession>A0A6P0GBU9</accession>
<evidence type="ECO:0000313" key="3">
    <source>
        <dbReference type="EMBL" id="NEM05408.1"/>
    </source>
</evidence>
<dbReference type="RefSeq" id="WP_163475596.1">
    <property type="nucleotide sequence ID" value="NZ_JAAGWE010000010.1"/>
</dbReference>